<proteinExistence type="inferred from homology"/>
<organism evidence="4 5">
    <name type="scientific">Methylotenera mobilis</name>
    <dbReference type="NCBI Taxonomy" id="359408"/>
    <lineage>
        <taxon>Bacteria</taxon>
        <taxon>Pseudomonadati</taxon>
        <taxon>Pseudomonadota</taxon>
        <taxon>Betaproteobacteria</taxon>
        <taxon>Nitrosomonadales</taxon>
        <taxon>Methylophilaceae</taxon>
        <taxon>Methylotenera</taxon>
    </lineage>
</organism>
<comment type="caution">
    <text evidence="4">The sequence shown here is derived from an EMBL/GenBank/DDBJ whole genome shotgun (WGS) entry which is preliminary data.</text>
</comment>
<dbReference type="PROSITE" id="PS01279">
    <property type="entry name" value="PCMT"/>
    <property type="match status" value="1"/>
</dbReference>
<dbReference type="Pfam" id="PF01135">
    <property type="entry name" value="PCMT"/>
    <property type="match status" value="1"/>
</dbReference>
<dbReference type="InterPro" id="IPR029063">
    <property type="entry name" value="SAM-dependent_MTases_sf"/>
</dbReference>
<dbReference type="Proteomes" id="UP000264313">
    <property type="component" value="Unassembled WGS sequence"/>
</dbReference>
<evidence type="ECO:0000256" key="2">
    <source>
        <dbReference type="ARBA" id="ARBA00013346"/>
    </source>
</evidence>
<dbReference type="PANTHER" id="PTHR11579">
    <property type="entry name" value="PROTEIN-L-ISOASPARTATE O-METHYLTRANSFERASE"/>
    <property type="match status" value="1"/>
</dbReference>
<dbReference type="Gene3D" id="3.40.50.150">
    <property type="entry name" value="Vaccinia Virus protein VP39"/>
    <property type="match status" value="1"/>
</dbReference>
<sequence>MTQTAKTVEQHAPDQFNAKFNVGEARFNMIEQQIRTWEVLDPVVLAVLDAVPRENFVAESQAGLAFADVELPIGEGQTMLSPKLEGRILQALNIKKTDKVLLVGTGSGYLAALLATLAHHVYAVEIYPELSNAAQYRLQAQGIHNVTLYVGDGVNGFDVAAPYDVIVFAGSLPLRPVAAEKMLNVGGRLFAVVGDSPMMEATVTERVSEGSYRHETIFETCLPVLENAPQATKFAF</sequence>
<evidence type="ECO:0000256" key="3">
    <source>
        <dbReference type="ARBA" id="ARBA00030757"/>
    </source>
</evidence>
<accession>A0A351RC92</accession>
<dbReference type="GO" id="GO:0005737">
    <property type="term" value="C:cytoplasm"/>
    <property type="evidence" value="ECO:0007669"/>
    <property type="project" value="TreeGrafter"/>
</dbReference>
<evidence type="ECO:0000313" key="5">
    <source>
        <dbReference type="Proteomes" id="UP000264313"/>
    </source>
</evidence>
<keyword evidence="4" id="KW-0489">Methyltransferase</keyword>
<dbReference type="EMBL" id="DNAA01000213">
    <property type="protein sequence ID" value="HBA09663.1"/>
    <property type="molecule type" value="Genomic_DNA"/>
</dbReference>
<evidence type="ECO:0000256" key="1">
    <source>
        <dbReference type="ARBA" id="ARBA00005369"/>
    </source>
</evidence>
<dbReference type="GO" id="GO:0004719">
    <property type="term" value="F:protein-L-isoaspartate (D-aspartate) O-methyltransferase activity"/>
    <property type="evidence" value="ECO:0007669"/>
    <property type="project" value="InterPro"/>
</dbReference>
<comment type="similarity">
    <text evidence="1">Belongs to the methyltransferase superfamily. L-isoaspartyl/D-aspartyl protein methyltransferase family.</text>
</comment>
<reference evidence="4 5" key="1">
    <citation type="journal article" date="2018" name="Nat. Biotechnol.">
        <title>A standardized bacterial taxonomy based on genome phylogeny substantially revises the tree of life.</title>
        <authorList>
            <person name="Parks D.H."/>
            <person name="Chuvochina M."/>
            <person name="Waite D.W."/>
            <person name="Rinke C."/>
            <person name="Skarshewski A."/>
            <person name="Chaumeil P.A."/>
            <person name="Hugenholtz P."/>
        </authorList>
    </citation>
    <scope>NUCLEOTIDE SEQUENCE [LARGE SCALE GENOMIC DNA]</scope>
    <source>
        <strain evidence="4">UBA9958</strain>
    </source>
</reference>
<name>A0A351RC92_9PROT</name>
<protein>
    <recommendedName>
        <fullName evidence="2">Protein-L-isoaspartate O-methyltransferase</fullName>
    </recommendedName>
    <alternativeName>
        <fullName evidence="3">Protein L-isoaspartyl methyltransferase</fullName>
    </alternativeName>
</protein>
<dbReference type="InterPro" id="IPR000682">
    <property type="entry name" value="PCMT"/>
</dbReference>
<keyword evidence="4" id="KW-0808">Transferase</keyword>
<dbReference type="PANTHER" id="PTHR11579:SF18">
    <property type="entry name" value="PROTEIN-L-ISOASPARTATE O-METHYLTRANSFERASE"/>
    <property type="match status" value="1"/>
</dbReference>
<dbReference type="CDD" id="cd02440">
    <property type="entry name" value="AdoMet_MTases"/>
    <property type="match status" value="1"/>
</dbReference>
<dbReference type="SUPFAM" id="SSF53335">
    <property type="entry name" value="S-adenosyl-L-methionine-dependent methyltransferases"/>
    <property type="match status" value="1"/>
</dbReference>
<dbReference type="GO" id="GO:0032259">
    <property type="term" value="P:methylation"/>
    <property type="evidence" value="ECO:0007669"/>
    <property type="project" value="UniProtKB-KW"/>
</dbReference>
<dbReference type="STRING" id="1132855.GCA_000384255_00176"/>
<gene>
    <name evidence="4" type="ORF">DCW48_08995</name>
</gene>
<evidence type="ECO:0000313" key="4">
    <source>
        <dbReference type="EMBL" id="HBA09663.1"/>
    </source>
</evidence>
<dbReference type="AlphaFoldDB" id="A0A351RC92"/>